<organism evidence="3 4">
    <name type="scientific">Arabidopsis thaliana x Arabidopsis arenosa</name>
    <dbReference type="NCBI Taxonomy" id="1240361"/>
    <lineage>
        <taxon>Eukaryota</taxon>
        <taxon>Viridiplantae</taxon>
        <taxon>Streptophyta</taxon>
        <taxon>Embryophyta</taxon>
        <taxon>Tracheophyta</taxon>
        <taxon>Spermatophyta</taxon>
        <taxon>Magnoliopsida</taxon>
        <taxon>eudicotyledons</taxon>
        <taxon>Gunneridae</taxon>
        <taxon>Pentapetalae</taxon>
        <taxon>rosids</taxon>
        <taxon>malvids</taxon>
        <taxon>Brassicales</taxon>
        <taxon>Brassicaceae</taxon>
        <taxon>Camelineae</taxon>
        <taxon>Arabidopsis</taxon>
    </lineage>
</organism>
<dbReference type="AlphaFoldDB" id="A0A8T1XFV3"/>
<feature type="domain" description="Integrase catalytic" evidence="2">
    <location>
        <begin position="322"/>
        <end position="499"/>
    </location>
</feature>
<feature type="compositionally biased region" description="Polar residues" evidence="1">
    <location>
        <begin position="620"/>
        <end position="642"/>
    </location>
</feature>
<feature type="compositionally biased region" description="Basic and acidic residues" evidence="1">
    <location>
        <begin position="646"/>
        <end position="660"/>
    </location>
</feature>
<dbReference type="GO" id="GO:0015074">
    <property type="term" value="P:DNA integration"/>
    <property type="evidence" value="ECO:0007669"/>
    <property type="project" value="InterPro"/>
</dbReference>
<reference evidence="3 4" key="1">
    <citation type="submission" date="2020-12" db="EMBL/GenBank/DDBJ databases">
        <title>Concerted genomic and epigenomic changes stabilize Arabidopsis allopolyploids.</title>
        <authorList>
            <person name="Chen Z."/>
        </authorList>
    </citation>
    <scope>NUCLEOTIDE SEQUENCE [LARGE SCALE GENOMIC DNA]</scope>
    <source>
        <strain evidence="3">Allo738</strain>
        <tissue evidence="3">Leaf</tissue>
    </source>
</reference>
<gene>
    <name evidence="3" type="ORF">ISN45_Aa08g007800</name>
</gene>
<comment type="caution">
    <text evidence="3">The sequence shown here is derived from an EMBL/GenBank/DDBJ whole genome shotgun (WGS) entry which is preliminary data.</text>
</comment>
<proteinExistence type="predicted"/>
<dbReference type="EMBL" id="JAEFBK010000013">
    <property type="protein sequence ID" value="KAG7533147.1"/>
    <property type="molecule type" value="Genomic_DNA"/>
</dbReference>
<feature type="region of interest" description="Disordered" evidence="1">
    <location>
        <begin position="29"/>
        <end position="50"/>
    </location>
</feature>
<feature type="region of interest" description="Disordered" evidence="1">
    <location>
        <begin position="620"/>
        <end position="699"/>
    </location>
</feature>
<protein>
    <submittedName>
        <fullName evidence="3">Integrase catalytic core</fullName>
    </submittedName>
</protein>
<dbReference type="PANTHER" id="PTHR42648">
    <property type="entry name" value="TRANSPOSASE, PUTATIVE-RELATED"/>
    <property type="match status" value="1"/>
</dbReference>
<evidence type="ECO:0000313" key="4">
    <source>
        <dbReference type="Proteomes" id="UP000694240"/>
    </source>
</evidence>
<dbReference type="Pfam" id="PF25597">
    <property type="entry name" value="SH3_retrovirus"/>
    <property type="match status" value="1"/>
</dbReference>
<dbReference type="PANTHER" id="PTHR42648:SF31">
    <property type="entry name" value="RNA-DIRECTED DNA POLYMERASE"/>
    <property type="match status" value="1"/>
</dbReference>
<dbReference type="PROSITE" id="PS50994">
    <property type="entry name" value="INTEGRASE"/>
    <property type="match status" value="1"/>
</dbReference>
<evidence type="ECO:0000256" key="1">
    <source>
        <dbReference type="SAM" id="MobiDB-lite"/>
    </source>
</evidence>
<dbReference type="Proteomes" id="UP000694240">
    <property type="component" value="Chromosome 13"/>
</dbReference>
<feature type="compositionally biased region" description="Polar residues" evidence="1">
    <location>
        <begin position="283"/>
        <end position="309"/>
    </location>
</feature>
<name>A0A8T1XFV3_9BRAS</name>
<evidence type="ECO:0000313" key="3">
    <source>
        <dbReference type="EMBL" id="KAG7533147.1"/>
    </source>
</evidence>
<evidence type="ECO:0000259" key="2">
    <source>
        <dbReference type="PROSITE" id="PS50994"/>
    </source>
</evidence>
<accession>A0A8T1XFV3</accession>
<sequence>MATSASTSSSTSSALTEVVAQPRVEMRRTISPYDLTSDGTIPQPTEDDADFEDWTANNALVISWIRLTIDESLTSSLSHINDSNELWIHVQKRFGVKNGQRVQHLKTKITNCRQKGLAIEAYYGKLTQLWGSLADYQRAKAMEEVRKEREEDKPHQFFMGLDDTLYGAVKSNLLSRVPLPSLEEAYNALTLDEKAKQLSRDNEGRVDGVSFAVQITSSRKPFDNRAVCTICGCTGHISDNCFRKIGYPDWWGENSKSNSNFRNKQGNNSGKGNSNYGGAGRGMTTTSIGSLTGKNSNPSHANSVFTSNSSGSQHFGLTTSMSQTSPLSAADRVGISGLSNDQWQTLVNILEERKARNTNHQSGSHHQDPDWRGMDLLVTFKTRGSNASQNFLALVERQFSTKVKTIWSDNGSEFFCLKDFFAQQGIIHETSCVGTPQQNGRVERKHRHILNVARALLFQANLPAEFWSYCALTVGYFINRTPTQILDGKTPFELNYNRPPPMNHMRVFGCLCYVHNQKHRGDKFAPRSSKSIFIGYPFGKKGWRVYNLETGTVSVSRDVVFQESEFQFAIVAPSPPPLSSSLSPPASMEDTDLLSQYDFVNDTVPPSSMLLQETPVTVTTQSADTPETSTQTETVSVFSNPTPAAKDSETVTTHTEKEIETENNISTDPHQLLSKTSNDNDPLSSSTSQMDETEPEKEKLGFGYRKKNPLVRLADYVTSLVYTPAPSETPYPLDNFISSSQFSDKYQAYLFAITSVHEPQHYNEAILDENWRFAVKDEIEALEEQGTWTVEDLPPDKKPIGCK</sequence>
<feature type="compositionally biased region" description="Low complexity" evidence="1">
    <location>
        <begin position="262"/>
        <end position="274"/>
    </location>
</feature>
<dbReference type="InterPro" id="IPR001584">
    <property type="entry name" value="Integrase_cat-core"/>
</dbReference>
<feature type="compositionally biased region" description="Polar residues" evidence="1">
    <location>
        <begin position="662"/>
        <end position="690"/>
    </location>
</feature>
<dbReference type="InterPro" id="IPR057670">
    <property type="entry name" value="SH3_retrovirus"/>
</dbReference>
<feature type="region of interest" description="Disordered" evidence="1">
    <location>
        <begin position="258"/>
        <end position="309"/>
    </location>
</feature>
<dbReference type="InterPro" id="IPR039537">
    <property type="entry name" value="Retrotran_Ty1/copia-like"/>
</dbReference>
<keyword evidence="4" id="KW-1185">Reference proteome</keyword>